<name>A0A1I2IYG2_9ACTN</name>
<evidence type="ECO:0000313" key="2">
    <source>
        <dbReference type="EMBL" id="SFF47209.1"/>
    </source>
</evidence>
<proteinExistence type="predicted"/>
<gene>
    <name evidence="2" type="ORF">SAMN05216251_11599</name>
</gene>
<organism evidence="2 3">
    <name type="scientific">Actinacidiphila alni</name>
    <dbReference type="NCBI Taxonomy" id="380248"/>
    <lineage>
        <taxon>Bacteria</taxon>
        <taxon>Bacillati</taxon>
        <taxon>Actinomycetota</taxon>
        <taxon>Actinomycetes</taxon>
        <taxon>Kitasatosporales</taxon>
        <taxon>Streptomycetaceae</taxon>
        <taxon>Actinacidiphila</taxon>
    </lineage>
</organism>
<protein>
    <submittedName>
        <fullName evidence="2">Uncharacterized protein</fullName>
    </submittedName>
</protein>
<sequence>MRKIAIAVCVSLSAFGIAAAAFVNAPSATAGSGGATEAGPCVNPFTCWDW</sequence>
<feature type="signal peptide" evidence="1">
    <location>
        <begin position="1"/>
        <end position="20"/>
    </location>
</feature>
<reference evidence="2 3" key="1">
    <citation type="submission" date="2016-10" db="EMBL/GenBank/DDBJ databases">
        <authorList>
            <person name="de Groot N.N."/>
        </authorList>
    </citation>
    <scope>NUCLEOTIDE SEQUENCE [LARGE SCALE GENOMIC DNA]</scope>
    <source>
        <strain evidence="2 3">CGMCC 4.3510</strain>
    </source>
</reference>
<dbReference type="EMBL" id="FONG01000015">
    <property type="protein sequence ID" value="SFF47209.1"/>
    <property type="molecule type" value="Genomic_DNA"/>
</dbReference>
<keyword evidence="3" id="KW-1185">Reference proteome</keyword>
<feature type="chain" id="PRO_5011595002" evidence="1">
    <location>
        <begin position="21"/>
        <end position="50"/>
    </location>
</feature>
<accession>A0A1I2IYG2</accession>
<keyword evidence="1" id="KW-0732">Signal</keyword>
<evidence type="ECO:0000313" key="3">
    <source>
        <dbReference type="Proteomes" id="UP000199323"/>
    </source>
</evidence>
<evidence type="ECO:0000256" key="1">
    <source>
        <dbReference type="SAM" id="SignalP"/>
    </source>
</evidence>
<dbReference type="Proteomes" id="UP000199323">
    <property type="component" value="Unassembled WGS sequence"/>
</dbReference>
<dbReference type="RefSeq" id="WP_177246577.1">
    <property type="nucleotide sequence ID" value="NZ_FONG01000015.1"/>
</dbReference>
<dbReference type="AlphaFoldDB" id="A0A1I2IYG2"/>